<dbReference type="HOGENOM" id="CLU_1727146_0_0_2"/>
<evidence type="ECO:0000256" key="1">
    <source>
        <dbReference type="SAM" id="Phobius"/>
    </source>
</evidence>
<proteinExistence type="predicted"/>
<keyword evidence="1" id="KW-1133">Transmembrane helix</keyword>
<keyword evidence="1" id="KW-0812">Transmembrane</keyword>
<gene>
    <name evidence="2" type="ORF">Asulf_01215</name>
</gene>
<keyword evidence="3" id="KW-1185">Reference proteome</keyword>
<protein>
    <submittedName>
        <fullName evidence="2">Uncharacterized protein</fullName>
    </submittedName>
</protein>
<dbReference type="AlphaFoldDB" id="N0BDX7"/>
<dbReference type="Proteomes" id="UP000013307">
    <property type="component" value="Chromosome"/>
</dbReference>
<dbReference type="STRING" id="387631.Asulf_01215"/>
<dbReference type="eggNOG" id="arCOG12215">
    <property type="taxonomic scope" value="Archaea"/>
</dbReference>
<dbReference type="KEGG" id="ast:Asulf_01215"/>
<evidence type="ECO:0000313" key="3">
    <source>
        <dbReference type="Proteomes" id="UP000013307"/>
    </source>
</evidence>
<dbReference type="EMBL" id="CP005290">
    <property type="protein sequence ID" value="AGK61213.1"/>
    <property type="molecule type" value="Genomic_DNA"/>
</dbReference>
<dbReference type="GeneID" id="15392856"/>
<dbReference type="OrthoDB" id="386317at2157"/>
<feature type="transmembrane region" description="Helical" evidence="1">
    <location>
        <begin position="6"/>
        <end position="25"/>
    </location>
</feature>
<evidence type="ECO:0000313" key="2">
    <source>
        <dbReference type="EMBL" id="AGK61213.1"/>
    </source>
</evidence>
<feature type="transmembrane region" description="Helical" evidence="1">
    <location>
        <begin position="114"/>
        <end position="135"/>
    </location>
</feature>
<reference evidence="2 3" key="1">
    <citation type="journal article" date="2013" name="Genome Announc.">
        <title>Complete Genome Sequence of the Thermophilic and Facultatively Chemolithoautotrophic Sulfate Reducer Archaeoglobus sulfaticallidus Strain PM70-1T.</title>
        <authorList>
            <person name="Stokke R."/>
            <person name="Hocking W.P."/>
            <person name="Steinsbu B.O."/>
            <person name="Steen I.H."/>
        </authorList>
    </citation>
    <scope>NUCLEOTIDE SEQUENCE [LARGE SCALE GENOMIC DNA]</scope>
    <source>
        <strain evidence="2">PM70-1</strain>
    </source>
</reference>
<organism evidence="2 3">
    <name type="scientific">Archaeoglobus sulfaticallidus PM70-1</name>
    <dbReference type="NCBI Taxonomy" id="387631"/>
    <lineage>
        <taxon>Archaea</taxon>
        <taxon>Methanobacteriati</taxon>
        <taxon>Methanobacteriota</taxon>
        <taxon>Archaeoglobi</taxon>
        <taxon>Archaeoglobales</taxon>
        <taxon>Archaeoglobaceae</taxon>
        <taxon>Archaeoglobus</taxon>
    </lineage>
</organism>
<keyword evidence="1" id="KW-0472">Membrane</keyword>
<feature type="transmembrane region" description="Helical" evidence="1">
    <location>
        <begin position="80"/>
        <end position="102"/>
    </location>
</feature>
<dbReference type="RefSeq" id="WP_015590811.1">
    <property type="nucleotide sequence ID" value="NC_021169.1"/>
</dbReference>
<sequence>MDFNFFYIPFILVTFAVILIVERITARVVSIIFRKDLEEMEEQQRKIAEYHELSLLALASRDRLAYEGFREMMNELYWKVFFRQLIIASTVFFIILSPYMFLSEFLLKEYITSPFSMVFATAIFYFMMKNVYGYFKDLVELRREVKKAQLR</sequence>
<accession>N0BDX7</accession>
<name>N0BDX7_9EURY</name>